<dbReference type="InterPro" id="IPR036770">
    <property type="entry name" value="Ankyrin_rpt-contain_sf"/>
</dbReference>
<keyword evidence="4" id="KW-0175">Coiled coil</keyword>
<proteinExistence type="predicted"/>
<feature type="repeat" description="ANK" evidence="3">
    <location>
        <begin position="613"/>
        <end position="645"/>
    </location>
</feature>
<evidence type="ECO:0000313" key="7">
    <source>
        <dbReference type="Proteomes" id="UP001347796"/>
    </source>
</evidence>
<feature type="repeat" description="ANK" evidence="3">
    <location>
        <begin position="476"/>
        <end position="508"/>
    </location>
</feature>
<feature type="repeat" description="ANK" evidence="3">
    <location>
        <begin position="270"/>
        <end position="302"/>
    </location>
</feature>
<reference evidence="6 7" key="1">
    <citation type="submission" date="2024-01" db="EMBL/GenBank/DDBJ databases">
        <title>The genome of the rayed Mediterranean limpet Patella caerulea (Linnaeus, 1758).</title>
        <authorList>
            <person name="Anh-Thu Weber A."/>
            <person name="Halstead-Nussloch G."/>
        </authorList>
    </citation>
    <scope>NUCLEOTIDE SEQUENCE [LARGE SCALE GENOMIC DNA]</scope>
    <source>
        <strain evidence="6">AATW-2023a</strain>
        <tissue evidence="6">Whole specimen</tissue>
    </source>
</reference>
<evidence type="ECO:0000256" key="2">
    <source>
        <dbReference type="ARBA" id="ARBA00023043"/>
    </source>
</evidence>
<protein>
    <submittedName>
        <fullName evidence="6">Uncharacterized protein</fullName>
    </submittedName>
</protein>
<feature type="region of interest" description="Disordered" evidence="5">
    <location>
        <begin position="242"/>
        <end position="268"/>
    </location>
</feature>
<evidence type="ECO:0000256" key="5">
    <source>
        <dbReference type="SAM" id="MobiDB-lite"/>
    </source>
</evidence>
<dbReference type="Gene3D" id="1.10.533.10">
    <property type="entry name" value="Death Domain, Fas"/>
    <property type="match status" value="1"/>
</dbReference>
<evidence type="ECO:0000256" key="3">
    <source>
        <dbReference type="PROSITE-ProRule" id="PRU00023"/>
    </source>
</evidence>
<dbReference type="PROSITE" id="PS50297">
    <property type="entry name" value="ANK_REP_REGION"/>
    <property type="match status" value="5"/>
</dbReference>
<feature type="repeat" description="ANK" evidence="3">
    <location>
        <begin position="544"/>
        <end position="576"/>
    </location>
</feature>
<dbReference type="Gene3D" id="1.25.40.20">
    <property type="entry name" value="Ankyrin repeat-containing domain"/>
    <property type="match status" value="3"/>
</dbReference>
<dbReference type="Proteomes" id="UP001347796">
    <property type="component" value="Unassembled WGS sequence"/>
</dbReference>
<dbReference type="SUPFAM" id="SSF47986">
    <property type="entry name" value="DEATH domain"/>
    <property type="match status" value="1"/>
</dbReference>
<dbReference type="SUPFAM" id="SSF48403">
    <property type="entry name" value="Ankyrin repeat"/>
    <property type="match status" value="2"/>
</dbReference>
<dbReference type="AlphaFoldDB" id="A0AAN8KJW0"/>
<evidence type="ECO:0000256" key="4">
    <source>
        <dbReference type="SAM" id="Coils"/>
    </source>
</evidence>
<sequence length="885" mass="98564">MVQKSFREGITRNATEKLLDILLNCGRHSYGWFIECLEKTGHDVLIQKMEESCDGEPNTQQLEEIKSLKEERSRWTETTREKDLVREKKLLVNKNNSISRELSELKDKMDKMEKERWGEDAEKIKEINECRSRESQLLVNQQQILKEIKKLEKQIQDLNDSTSLADDRLTRVERDMECLLALFKKCHDPQQATTTSFTDPQQTTTTSFTDSQQTTTTSFTDLQQTATTSLTDLQQTATTSFTDPQQTAIINSSDKTDDGVSSGTGSEPGSIYSTLHSACEYGNINDVKYLIDTGHDVNRLDNNNMSPILCCGESEIEPVAKLKLILTNGGNINDRDISNSNVLHLACLIGKLESVDFILKQGLDIHSRGGQYNRSPILCCGESKIEPVAKLKLILTNGGNIGDRDSNNNNVLHLACLYGKLESVDFILKQGLDIHSRGGQYNRSPILCCSESEIEPVAKLKLILTNGGNINDRDSSNSNVLHLACLIGKLESVDFILKQGLDIHSRGRFNRSPILCCGESKIEPVAKLKLILTNGGNIGDRDSNNNNVLHLACLYGKLESVDFILKQGLDIHSRGGQYNRSPILCCSESEIEPVAKLKLILTNGGNINDRDSSNSNVLHLACLIGKLESVDFILKQGLDIHSRGQYNRSPILYCSSSKIEPVAKLKLILTNGGNINDRDSNNNNVLHWACLFGKLESVDFILKQGLDIHSRGLFNRSPILCCGESKIEPVAKLKLILTNGGNIGDRDSNNNNVLHLACLYGKLESVDFILKQGLDIHSRGGQYNRSPILCCSESEIEPVAKLKLILTNGGNIGDRDSNNNNVLHLACLYSKLETVDYLLGRGVNINSKNKINQKPLDCCRRSSVQSGEKIKLLEAKRTTKKWYQW</sequence>
<name>A0AAN8KJW0_PATCE</name>
<accession>A0AAN8KJW0</accession>
<dbReference type="Pfam" id="PF12796">
    <property type="entry name" value="Ank_2"/>
    <property type="match status" value="3"/>
</dbReference>
<evidence type="ECO:0000313" key="6">
    <source>
        <dbReference type="EMBL" id="KAK6192745.1"/>
    </source>
</evidence>
<feature type="coiled-coil region" evidence="4">
    <location>
        <begin position="58"/>
        <end position="168"/>
    </location>
</feature>
<feature type="region of interest" description="Disordered" evidence="5">
    <location>
        <begin position="191"/>
        <end position="215"/>
    </location>
</feature>
<dbReference type="PROSITE" id="PS50088">
    <property type="entry name" value="ANK_REPEAT"/>
    <property type="match status" value="9"/>
</dbReference>
<dbReference type="EMBL" id="JAZGQO010000002">
    <property type="protein sequence ID" value="KAK6192745.1"/>
    <property type="molecule type" value="Genomic_DNA"/>
</dbReference>
<dbReference type="SMART" id="SM00248">
    <property type="entry name" value="ANK"/>
    <property type="match status" value="14"/>
</dbReference>
<dbReference type="PANTHER" id="PTHR24198:SF165">
    <property type="entry name" value="ANKYRIN REPEAT-CONTAINING PROTEIN-RELATED"/>
    <property type="match status" value="1"/>
</dbReference>
<dbReference type="Pfam" id="PF13857">
    <property type="entry name" value="Ank_5"/>
    <property type="match status" value="1"/>
</dbReference>
<feature type="repeat" description="ANK" evidence="3">
    <location>
        <begin position="338"/>
        <end position="370"/>
    </location>
</feature>
<dbReference type="Pfam" id="PF13606">
    <property type="entry name" value="Ank_3"/>
    <property type="match status" value="2"/>
</dbReference>
<evidence type="ECO:0000256" key="1">
    <source>
        <dbReference type="ARBA" id="ARBA00022737"/>
    </source>
</evidence>
<feature type="compositionally biased region" description="Low complexity" evidence="5">
    <location>
        <begin position="193"/>
        <end position="215"/>
    </location>
</feature>
<organism evidence="6 7">
    <name type="scientific">Patella caerulea</name>
    <name type="common">Rayed Mediterranean limpet</name>
    <dbReference type="NCBI Taxonomy" id="87958"/>
    <lineage>
        <taxon>Eukaryota</taxon>
        <taxon>Metazoa</taxon>
        <taxon>Spiralia</taxon>
        <taxon>Lophotrochozoa</taxon>
        <taxon>Mollusca</taxon>
        <taxon>Gastropoda</taxon>
        <taxon>Patellogastropoda</taxon>
        <taxon>Patelloidea</taxon>
        <taxon>Patellidae</taxon>
        <taxon>Patella</taxon>
    </lineage>
</organism>
<keyword evidence="1" id="KW-0677">Repeat</keyword>
<comment type="caution">
    <text evidence="6">The sequence shown here is derived from an EMBL/GenBank/DDBJ whole genome shotgun (WGS) entry which is preliminary data.</text>
</comment>
<feature type="repeat" description="ANK" evidence="3">
    <location>
        <begin position="749"/>
        <end position="781"/>
    </location>
</feature>
<keyword evidence="7" id="KW-1185">Reference proteome</keyword>
<gene>
    <name evidence="6" type="ORF">SNE40_004167</name>
</gene>
<dbReference type="PANTHER" id="PTHR24198">
    <property type="entry name" value="ANKYRIN REPEAT AND PROTEIN KINASE DOMAIN-CONTAINING PROTEIN"/>
    <property type="match status" value="1"/>
</dbReference>
<feature type="repeat" description="ANK" evidence="3">
    <location>
        <begin position="818"/>
        <end position="850"/>
    </location>
</feature>
<feature type="repeat" description="ANK" evidence="3">
    <location>
        <begin position="681"/>
        <end position="713"/>
    </location>
</feature>
<dbReference type="InterPro" id="IPR011029">
    <property type="entry name" value="DEATH-like_dom_sf"/>
</dbReference>
<feature type="repeat" description="ANK" evidence="3">
    <location>
        <begin position="407"/>
        <end position="439"/>
    </location>
</feature>
<keyword evidence="2 3" id="KW-0040">ANK repeat</keyword>
<dbReference type="InterPro" id="IPR002110">
    <property type="entry name" value="Ankyrin_rpt"/>
</dbReference>